<dbReference type="Gene3D" id="2.60.40.4070">
    <property type="match status" value="1"/>
</dbReference>
<keyword evidence="1" id="KW-0732">Signal</keyword>
<dbReference type="InterPro" id="IPR013211">
    <property type="entry name" value="LVIVD"/>
</dbReference>
<feature type="signal peptide" evidence="1">
    <location>
        <begin position="1"/>
        <end position="25"/>
    </location>
</feature>
<accession>A0A9C9EMS6</accession>
<proteinExistence type="predicted"/>
<protein>
    <submittedName>
        <fullName evidence="2">T9SS type A sorting domain-containing protein</fullName>
    </submittedName>
</protein>
<dbReference type="AlphaFoldDB" id="A0A9C9EMS6"/>
<evidence type="ECO:0000313" key="3">
    <source>
        <dbReference type="Proteomes" id="UP000885826"/>
    </source>
</evidence>
<gene>
    <name evidence="2" type="ORF">ENI34_05670</name>
</gene>
<evidence type="ECO:0000313" key="2">
    <source>
        <dbReference type="EMBL" id="HEC78616.1"/>
    </source>
</evidence>
<name>A0A9C9EMS6_UNCW3</name>
<dbReference type="Pfam" id="PF08309">
    <property type="entry name" value="LVIVD"/>
    <property type="match status" value="11"/>
</dbReference>
<dbReference type="InterPro" id="IPR026444">
    <property type="entry name" value="Secre_tail"/>
</dbReference>
<sequence>MKSGNIMVRGFVILTTLLVAHSFSATQMWDIPCHVSQYKNSKMQRGECEYGAGELTDTQTISFPIVGQAMKEEKTSLTRADSLNMYMKGRALFGIAEHAIISGNYAYTPAGHSLVVVDISTPGSETVVGYYDTEVWVSDIYLVDTLIYIANSKNGLQIINVADPMNPKRVGQCASGASAMGVYIKDTLAYLANVNPISDGLRIVNIANPAAPYEIGSFMTSEQDWDVHVKDTIAYMASSYDGTVILNVSDPTNPIQIGNIPNDFYTDGIYVQDSVAYVVDGGVRIFDISDPTNPIELSNWGSNYVHDVFVEDTLAYVAEGDGVAVLNCADLQNPTVVGFCTINRAAGVRWVHKTGDLLACGTGYQGVRIINVANPTSPIEIGGYVTGFRTEGLWVSDTLAYVASLTKGMEIVNFADLTSPQVISTYQDTTDQSVYGVYVIDDIAYVCGYYCPYYDCGGFQCIDVSDPTNPNKLGKYPAFAYNVDIKDSLAYVTCRTDGLRIINVSDPTSPNQIGLWTTTGSTWRVRVIDTLAYLADHAGLRIVSCATPTNPVEIGFYSAIQASGIDVVDTLAYVSAFDGYLKIISVADPTSPYEVGSCSTPSSASSVRVKGNLAYVTCFSSGIRVIDVSDPTTPLEVGFYNPNTGGWDEMLHCFVLDSLIYTANSRTGIRVFQCSIIGVKEDAGLSGLPLKTTLKLYPNPFKRMTEIRYQIADTDKTNNISLQAYDAAGRLVKHFSCPLLDAQRPKHIHWDGTDDSGCKLSTGVYFVRLTTSKQSYTAKVLLLK</sequence>
<dbReference type="SUPFAM" id="SSF63825">
    <property type="entry name" value="YWTD domain"/>
    <property type="match status" value="1"/>
</dbReference>
<feature type="chain" id="PRO_5039130373" evidence="1">
    <location>
        <begin position="26"/>
        <end position="784"/>
    </location>
</feature>
<comment type="caution">
    <text evidence="2">The sequence shown here is derived from an EMBL/GenBank/DDBJ whole genome shotgun (WGS) entry which is preliminary data.</text>
</comment>
<evidence type="ECO:0000256" key="1">
    <source>
        <dbReference type="SAM" id="SignalP"/>
    </source>
</evidence>
<reference evidence="2" key="1">
    <citation type="journal article" date="2020" name="mSystems">
        <title>Genome- and Community-Level Interaction Insights into Carbon Utilization and Element Cycling Functions of Hydrothermarchaeota in Hydrothermal Sediment.</title>
        <authorList>
            <person name="Zhou Z."/>
            <person name="Liu Y."/>
            <person name="Xu W."/>
            <person name="Pan J."/>
            <person name="Luo Z.H."/>
            <person name="Li M."/>
        </authorList>
    </citation>
    <scope>NUCLEOTIDE SEQUENCE</scope>
    <source>
        <strain evidence="2">HyVt-388</strain>
    </source>
</reference>
<organism evidence="2 3">
    <name type="scientific">candidate division WOR-3 bacterium</name>
    <dbReference type="NCBI Taxonomy" id="2052148"/>
    <lineage>
        <taxon>Bacteria</taxon>
        <taxon>Bacteria division WOR-3</taxon>
    </lineage>
</organism>
<dbReference type="SUPFAM" id="SSF75011">
    <property type="entry name" value="3-carboxy-cis,cis-mucoante lactonizing enzyme"/>
    <property type="match status" value="1"/>
</dbReference>
<dbReference type="NCBIfam" id="TIGR04183">
    <property type="entry name" value="Por_Secre_tail"/>
    <property type="match status" value="1"/>
</dbReference>
<dbReference type="Proteomes" id="UP000885826">
    <property type="component" value="Unassembled WGS sequence"/>
</dbReference>
<dbReference type="EMBL" id="DRIG01000061">
    <property type="protein sequence ID" value="HEC78616.1"/>
    <property type="molecule type" value="Genomic_DNA"/>
</dbReference>